<dbReference type="InterPro" id="IPR035958">
    <property type="entry name" value="SecB-like_sf"/>
</dbReference>
<comment type="similarity">
    <text evidence="1">Belongs to the SecB family.</text>
</comment>
<evidence type="ECO:0000256" key="1">
    <source>
        <dbReference type="ARBA" id="ARBA00009990"/>
    </source>
</evidence>
<evidence type="ECO:0000313" key="3">
    <source>
        <dbReference type="Proteomes" id="UP001596289"/>
    </source>
</evidence>
<keyword evidence="3" id="KW-1185">Reference proteome</keyword>
<gene>
    <name evidence="2" type="ORF">ACFQGP_02085</name>
</gene>
<sequence length="144" mass="16270">MEISKNKSEFQFSKPILKEAIFTVNSKYESTLANVGVQNFQITAKQTNVQLADGYRTANVLVTVANRESVGLDDNTPYILRVSMAANFRLDSNSSEEEFKSLLKVNAPALVMSYIRPFVTQLTEQTDLETQYLPFLDFTRTGEK</sequence>
<accession>A0ABW1RC16</accession>
<reference evidence="3" key="1">
    <citation type="journal article" date="2019" name="Int. J. Syst. Evol. Microbiol.">
        <title>The Global Catalogue of Microorganisms (GCM) 10K type strain sequencing project: providing services to taxonomists for standard genome sequencing and annotation.</title>
        <authorList>
            <consortium name="The Broad Institute Genomics Platform"/>
            <consortium name="The Broad Institute Genome Sequencing Center for Infectious Disease"/>
            <person name="Wu L."/>
            <person name="Ma J."/>
        </authorList>
    </citation>
    <scope>NUCLEOTIDE SEQUENCE [LARGE SCALE GENOMIC DNA]</scope>
    <source>
        <strain evidence="3">CCM 8904</strain>
    </source>
</reference>
<comment type="caution">
    <text evidence="2">The sequence shown here is derived from an EMBL/GenBank/DDBJ whole genome shotgun (WGS) entry which is preliminary data.</text>
</comment>
<dbReference type="RefSeq" id="WP_125553100.1">
    <property type="nucleotide sequence ID" value="NZ_JBHSSL010000018.1"/>
</dbReference>
<name>A0ABW1RC16_9LACO</name>
<dbReference type="Proteomes" id="UP001596289">
    <property type="component" value="Unassembled WGS sequence"/>
</dbReference>
<dbReference type="Pfam" id="PF02556">
    <property type="entry name" value="SecB"/>
    <property type="match status" value="1"/>
</dbReference>
<dbReference type="Gene3D" id="3.10.420.10">
    <property type="entry name" value="SecB-like"/>
    <property type="match status" value="1"/>
</dbReference>
<evidence type="ECO:0000313" key="2">
    <source>
        <dbReference type="EMBL" id="MFC6169364.1"/>
    </source>
</evidence>
<dbReference type="EMBL" id="JBHSSL010000018">
    <property type="protein sequence ID" value="MFC6169364.1"/>
    <property type="molecule type" value="Genomic_DNA"/>
</dbReference>
<protein>
    <submittedName>
        <fullName evidence="2">Protein-export chaperone SecB</fullName>
    </submittedName>
</protein>
<dbReference type="SUPFAM" id="SSF54611">
    <property type="entry name" value="SecB-like"/>
    <property type="match status" value="1"/>
</dbReference>
<organism evidence="2 3">
    <name type="scientific">Loigolactobacillus jiayinensis</name>
    <dbReference type="NCBI Taxonomy" id="2486016"/>
    <lineage>
        <taxon>Bacteria</taxon>
        <taxon>Bacillati</taxon>
        <taxon>Bacillota</taxon>
        <taxon>Bacilli</taxon>
        <taxon>Lactobacillales</taxon>
        <taxon>Lactobacillaceae</taxon>
        <taxon>Loigolactobacillus</taxon>
    </lineage>
</organism>
<dbReference type="InterPro" id="IPR003708">
    <property type="entry name" value="SecB"/>
</dbReference>
<proteinExistence type="inferred from homology"/>